<dbReference type="STRING" id="869212.Turpa_3958"/>
<reference evidence="1 2" key="1">
    <citation type="submission" date="2012-06" db="EMBL/GenBank/DDBJ databases">
        <title>The complete chromosome of genome of Turneriella parva DSM 21527.</title>
        <authorList>
            <consortium name="US DOE Joint Genome Institute (JGI-PGF)"/>
            <person name="Lucas S."/>
            <person name="Han J."/>
            <person name="Lapidus A."/>
            <person name="Bruce D."/>
            <person name="Goodwin L."/>
            <person name="Pitluck S."/>
            <person name="Peters L."/>
            <person name="Kyrpides N."/>
            <person name="Mavromatis K."/>
            <person name="Ivanova N."/>
            <person name="Mikhailova N."/>
            <person name="Chertkov O."/>
            <person name="Detter J.C."/>
            <person name="Tapia R."/>
            <person name="Han C."/>
            <person name="Land M."/>
            <person name="Hauser L."/>
            <person name="Markowitz V."/>
            <person name="Cheng J.-F."/>
            <person name="Hugenholtz P."/>
            <person name="Woyke T."/>
            <person name="Wu D."/>
            <person name="Gronow S."/>
            <person name="Wellnitz S."/>
            <person name="Brambilla E."/>
            <person name="Klenk H.-P."/>
            <person name="Eisen J.A."/>
        </authorList>
    </citation>
    <scope>NUCLEOTIDE SEQUENCE [LARGE SCALE GENOMIC DNA]</scope>
    <source>
        <strain evidence="2">ATCC BAA-1111 / DSM 21527 / NCTC 11395 / H</strain>
    </source>
</reference>
<evidence type="ECO:0000313" key="1">
    <source>
        <dbReference type="EMBL" id="AFM14592.1"/>
    </source>
</evidence>
<dbReference type="Gene3D" id="2.60.120.380">
    <property type="match status" value="1"/>
</dbReference>
<dbReference type="HOGENOM" id="CLU_323354_0_0_12"/>
<name>I4BBD5_TURPD</name>
<dbReference type="InterPro" id="IPR008969">
    <property type="entry name" value="CarboxyPept-like_regulatory"/>
</dbReference>
<dbReference type="SUPFAM" id="SSF49464">
    <property type="entry name" value="Carboxypeptidase regulatory domain-like"/>
    <property type="match status" value="1"/>
</dbReference>
<organism evidence="1 2">
    <name type="scientific">Turneriella parva (strain ATCC BAA-1111 / DSM 21527 / NCTC 11395 / H)</name>
    <name type="common">Leptospira parva</name>
    <dbReference type="NCBI Taxonomy" id="869212"/>
    <lineage>
        <taxon>Bacteria</taxon>
        <taxon>Pseudomonadati</taxon>
        <taxon>Spirochaetota</taxon>
        <taxon>Spirochaetia</taxon>
        <taxon>Leptospirales</taxon>
        <taxon>Leptospiraceae</taxon>
        <taxon>Turneriella</taxon>
    </lineage>
</organism>
<dbReference type="RefSeq" id="WP_014805068.1">
    <property type="nucleotide sequence ID" value="NC_018020.1"/>
</dbReference>
<accession>I4BBD5</accession>
<protein>
    <submittedName>
        <fullName evidence="1">Peptidase domain protein</fullName>
    </submittedName>
</protein>
<gene>
    <name evidence="1" type="ordered locus">Turpa_3958</name>
</gene>
<dbReference type="KEGG" id="tpx:Turpa_3958"/>
<dbReference type="EMBL" id="CP002959">
    <property type="protein sequence ID" value="AFM14592.1"/>
    <property type="molecule type" value="Genomic_DNA"/>
</dbReference>
<sequence>MLIALFTLNCFTSEKSLPGVTGSGQISGKVVGPDGTGIASVQIQVSRQDNEQVLQTTSANNGSFSINLNEVKRGTGFNLRFSKSNFKSAARAAVISLPNLKVDIGNVVMFTFGADESLSLRRITGQVYDNFAYKPLIGANVTTTDAAGQVLVVSTNENGRFILESNYFPLPSDEEKQVMRDNGISEMDIQALSTFAIGVYKADYITRTDIVAVITAEENPIRNNPVRLYQKFGSIYGHITEDTLGTALNNVSATLTNSNNQQLTCNSGGPYDANSSAPYEPLAAGLYCPDMDDDFNTNQNGANGGGFKIKDQFLLVGTRYPVTLSKTSAACTARTAATTNCYRTKTTYADVLLTGNNAIAGAATALMWDSWIHGTVTAGSGVLVKLYNSSNTYITEVTTNASGQFLFDHASILRNQQYKMTFEKSGYYSRLIGLSAPNDPALITITIAGANNAGAVTMTALPPPTHCVMGTVTDYWSTLPVDGATVAIFDGGWRTATTGPAAASGGFPALSNGQFIIQGNFGNTAVNAFDVEISRTGYTGETQVGKQTFKFTHSGIAACPGTPFNLDTQLACGASGVGPTGGSNCTNQLRLYPIGIYAVINGGSKYFRNQTKQTYEKFLTEKTGLTISGRTGDLIRTSSLPQKTYDFDGIYLHFDDTPRILPNVPEGKWSNHVPVNPNGSSPAANGVLTEGIGADSRTNAWDLKNYVYYHFYAAQPGSYTIETTGSTDTHITLTAQTGANLGSDDDSGTGSNGRIGPINLLRGWYYVKVRGKNDNVFGFFDVRVTGPAQVQSNYNTMLSPTATYATNCGTNNGNLVVSWYDATGHLLYVAGPGERPSVDLNECSANATIDMHGPIGDIIRGRFDGKLRPIAAAGAAANVSTGTFRGFFNILRTE</sequence>
<dbReference type="Proteomes" id="UP000006048">
    <property type="component" value="Chromosome"/>
</dbReference>
<dbReference type="SUPFAM" id="SSF49478">
    <property type="entry name" value="Cna protein B-type domain"/>
    <property type="match status" value="1"/>
</dbReference>
<dbReference type="Pfam" id="PF13620">
    <property type="entry name" value="CarboxypepD_reg"/>
    <property type="match status" value="1"/>
</dbReference>
<dbReference type="AlphaFoldDB" id="I4BBD5"/>
<proteinExistence type="predicted"/>
<dbReference type="PATRIC" id="fig|869212.3.peg.3991"/>
<evidence type="ECO:0000313" key="2">
    <source>
        <dbReference type="Proteomes" id="UP000006048"/>
    </source>
</evidence>
<keyword evidence="2" id="KW-1185">Reference proteome</keyword>